<dbReference type="Pfam" id="PF18697">
    <property type="entry name" value="MLVIN_C"/>
    <property type="match status" value="1"/>
</dbReference>
<organism evidence="7 8">
    <name type="scientific">Synaphobranchus kaupii</name>
    <name type="common">Kaup's arrowtooth eel</name>
    <dbReference type="NCBI Taxonomy" id="118154"/>
    <lineage>
        <taxon>Eukaryota</taxon>
        <taxon>Metazoa</taxon>
        <taxon>Chordata</taxon>
        <taxon>Craniata</taxon>
        <taxon>Vertebrata</taxon>
        <taxon>Euteleostomi</taxon>
        <taxon>Actinopterygii</taxon>
        <taxon>Neopterygii</taxon>
        <taxon>Teleostei</taxon>
        <taxon>Anguilliformes</taxon>
        <taxon>Synaphobranchidae</taxon>
        <taxon>Synaphobranchus</taxon>
    </lineage>
</organism>
<keyword evidence="2" id="KW-0548">Nucleotidyltransferase</keyword>
<evidence type="ECO:0000256" key="5">
    <source>
        <dbReference type="ARBA" id="ARBA00022801"/>
    </source>
</evidence>
<keyword evidence="4" id="KW-0255">Endonuclease</keyword>
<evidence type="ECO:0000256" key="2">
    <source>
        <dbReference type="ARBA" id="ARBA00022695"/>
    </source>
</evidence>
<dbReference type="PANTHER" id="PTHR37984:SF5">
    <property type="entry name" value="PROTEIN NYNRIN-LIKE"/>
    <property type="match status" value="1"/>
</dbReference>
<dbReference type="GO" id="GO:0016779">
    <property type="term" value="F:nucleotidyltransferase activity"/>
    <property type="evidence" value="ECO:0007669"/>
    <property type="project" value="UniProtKB-KW"/>
</dbReference>
<dbReference type="Proteomes" id="UP001152622">
    <property type="component" value="Chromosome 12"/>
</dbReference>
<reference evidence="7" key="1">
    <citation type="journal article" date="2023" name="Science">
        <title>Genome structures resolve the early diversification of teleost fishes.</title>
        <authorList>
            <person name="Parey E."/>
            <person name="Louis A."/>
            <person name="Montfort J."/>
            <person name="Bouchez O."/>
            <person name="Roques C."/>
            <person name="Iampietro C."/>
            <person name="Lluch J."/>
            <person name="Castinel A."/>
            <person name="Donnadieu C."/>
            <person name="Desvignes T."/>
            <person name="Floi Bucao C."/>
            <person name="Jouanno E."/>
            <person name="Wen M."/>
            <person name="Mejri S."/>
            <person name="Dirks R."/>
            <person name="Jansen H."/>
            <person name="Henkel C."/>
            <person name="Chen W.J."/>
            <person name="Zahm M."/>
            <person name="Cabau C."/>
            <person name="Klopp C."/>
            <person name="Thompson A.W."/>
            <person name="Robinson-Rechavi M."/>
            <person name="Braasch I."/>
            <person name="Lecointre G."/>
            <person name="Bobe J."/>
            <person name="Postlethwait J.H."/>
            <person name="Berthelot C."/>
            <person name="Roest Crollius H."/>
            <person name="Guiguen Y."/>
        </authorList>
    </citation>
    <scope>NUCLEOTIDE SEQUENCE</scope>
    <source>
        <strain evidence="7">WJC10195</strain>
    </source>
</reference>
<evidence type="ECO:0000256" key="1">
    <source>
        <dbReference type="ARBA" id="ARBA00022679"/>
    </source>
</evidence>
<dbReference type="OrthoDB" id="8947436at2759"/>
<evidence type="ECO:0000259" key="6">
    <source>
        <dbReference type="PROSITE" id="PS50994"/>
    </source>
</evidence>
<dbReference type="InterPro" id="IPR001584">
    <property type="entry name" value="Integrase_cat-core"/>
</dbReference>
<evidence type="ECO:0000313" key="8">
    <source>
        <dbReference type="Proteomes" id="UP001152622"/>
    </source>
</evidence>
<dbReference type="Gene3D" id="2.30.30.850">
    <property type="match status" value="1"/>
</dbReference>
<dbReference type="AlphaFoldDB" id="A0A9Q1EVR9"/>
<comment type="caution">
    <text evidence="7">The sequence shown here is derived from an EMBL/GenBank/DDBJ whole genome shotgun (WGS) entry which is preliminary data.</text>
</comment>
<dbReference type="GO" id="GO:0015074">
    <property type="term" value="P:DNA integration"/>
    <property type="evidence" value="ECO:0007669"/>
    <property type="project" value="InterPro"/>
</dbReference>
<dbReference type="GO" id="GO:0004519">
    <property type="term" value="F:endonuclease activity"/>
    <property type="evidence" value="ECO:0007669"/>
    <property type="project" value="UniProtKB-KW"/>
</dbReference>
<dbReference type="EMBL" id="JAINUF010000012">
    <property type="protein sequence ID" value="KAJ8345953.1"/>
    <property type="molecule type" value="Genomic_DNA"/>
</dbReference>
<keyword evidence="5" id="KW-0378">Hydrolase</keyword>
<dbReference type="SUPFAM" id="SSF53098">
    <property type="entry name" value="Ribonuclease H-like"/>
    <property type="match status" value="1"/>
</dbReference>
<dbReference type="InterPro" id="IPR040643">
    <property type="entry name" value="MLVIN_C"/>
</dbReference>
<evidence type="ECO:0000256" key="3">
    <source>
        <dbReference type="ARBA" id="ARBA00022722"/>
    </source>
</evidence>
<keyword evidence="3" id="KW-0540">Nuclease</keyword>
<dbReference type="InterPro" id="IPR050951">
    <property type="entry name" value="Retrovirus_Pol_polyprotein"/>
</dbReference>
<keyword evidence="1" id="KW-0808">Transferase</keyword>
<dbReference type="InterPro" id="IPR012337">
    <property type="entry name" value="RNaseH-like_sf"/>
</dbReference>
<dbReference type="GO" id="GO:0003676">
    <property type="term" value="F:nucleic acid binding"/>
    <property type="evidence" value="ECO:0007669"/>
    <property type="project" value="InterPro"/>
</dbReference>
<dbReference type="InterPro" id="IPR036397">
    <property type="entry name" value="RNaseH_sf"/>
</dbReference>
<dbReference type="PROSITE" id="PS50994">
    <property type="entry name" value="INTEGRASE"/>
    <property type="match status" value="1"/>
</dbReference>
<dbReference type="Pfam" id="PF00665">
    <property type="entry name" value="rve"/>
    <property type="match status" value="1"/>
</dbReference>
<proteinExistence type="predicted"/>
<gene>
    <name evidence="7" type="ORF">SKAU_G00301460</name>
</gene>
<evidence type="ECO:0000256" key="4">
    <source>
        <dbReference type="ARBA" id="ARBA00022759"/>
    </source>
</evidence>
<protein>
    <recommendedName>
        <fullName evidence="6">Integrase catalytic domain-containing protein</fullName>
    </recommendedName>
</protein>
<accession>A0A9Q1EVR9</accession>
<sequence length="308" mass="34737">MLIIGTQHPTGMLLSNILGVKLDYLDNDILWETRKRMRTWEPFEYLMMDFIELNPCRGKKYCLVFVDMFSKWVEVFPTGKADAAAVAKALLTELIPRWGIPRKLSSDRGSHFLNKVLDKVTEQLGIRLKFHCAYHPQSGGAVERANGTIKNRLTKVMAETGLDWVQALPIVLTGMRGRVHAATGLSPYEVITGRPMRTGCQPPGLMLDKELADTRMVSYCVQLTNVLRSVHQQVKAALPDPASGPLHDLQPGDWVVIKDFRRKKWHQARWRGPFQILLTTPTAVRVEGRASWVHASHCKRAPPAPKEG</sequence>
<name>A0A9Q1EVR9_SYNKA</name>
<keyword evidence="8" id="KW-1185">Reference proteome</keyword>
<dbReference type="PANTHER" id="PTHR37984">
    <property type="entry name" value="PROTEIN CBG26694"/>
    <property type="match status" value="1"/>
</dbReference>
<feature type="domain" description="Integrase catalytic" evidence="6">
    <location>
        <begin position="38"/>
        <end position="195"/>
    </location>
</feature>
<dbReference type="Gene3D" id="3.30.420.10">
    <property type="entry name" value="Ribonuclease H-like superfamily/Ribonuclease H"/>
    <property type="match status" value="1"/>
</dbReference>
<dbReference type="GO" id="GO:0016787">
    <property type="term" value="F:hydrolase activity"/>
    <property type="evidence" value="ECO:0007669"/>
    <property type="project" value="UniProtKB-KW"/>
</dbReference>
<evidence type="ECO:0000313" key="7">
    <source>
        <dbReference type="EMBL" id="KAJ8345953.1"/>
    </source>
</evidence>